<accession>A0A7Z2GS57</accession>
<reference evidence="2 3" key="1">
    <citation type="submission" date="2019-12" db="EMBL/GenBank/DDBJ databases">
        <title>Paraburkholderia acidiphila 7Q-K02 sp. nov and Paraburkholderia acidisoli DHF22 sp. nov., two strains isolated from forest soil.</title>
        <authorList>
            <person name="Gao Z."/>
            <person name="Qiu L."/>
        </authorList>
    </citation>
    <scope>NUCLEOTIDE SEQUENCE [LARGE SCALE GENOMIC DNA]</scope>
    <source>
        <strain evidence="2 3">DHF22</strain>
        <plasmid evidence="2 3">p1</plasmid>
    </source>
</reference>
<keyword evidence="2" id="KW-0614">Plasmid</keyword>
<dbReference type="Proteomes" id="UP000433577">
    <property type="component" value="Plasmid p1"/>
</dbReference>
<geneLocation type="plasmid" evidence="2 3">
    <name>p1</name>
</geneLocation>
<evidence type="ECO:0000313" key="2">
    <source>
        <dbReference type="EMBL" id="QGZ66977.1"/>
    </source>
</evidence>
<keyword evidence="3" id="KW-1185">Reference proteome</keyword>
<dbReference type="OrthoDB" id="9035562at2"/>
<organism evidence="2 3">
    <name type="scientific">Paraburkholderia acidisoli</name>
    <dbReference type="NCBI Taxonomy" id="2571748"/>
    <lineage>
        <taxon>Bacteria</taxon>
        <taxon>Pseudomonadati</taxon>
        <taxon>Pseudomonadota</taxon>
        <taxon>Betaproteobacteria</taxon>
        <taxon>Burkholderiales</taxon>
        <taxon>Burkholderiaceae</taxon>
        <taxon>Paraburkholderia</taxon>
    </lineage>
</organism>
<dbReference type="EMBL" id="CP046917">
    <property type="protein sequence ID" value="QGZ66977.1"/>
    <property type="molecule type" value="Genomic_DNA"/>
</dbReference>
<evidence type="ECO:0000256" key="1">
    <source>
        <dbReference type="SAM" id="Phobius"/>
    </source>
</evidence>
<evidence type="ECO:0000313" key="3">
    <source>
        <dbReference type="Proteomes" id="UP000433577"/>
    </source>
</evidence>
<keyword evidence="1" id="KW-0472">Membrane</keyword>
<proteinExistence type="predicted"/>
<protein>
    <submittedName>
        <fullName evidence="2">Uncharacterized protein</fullName>
    </submittedName>
</protein>
<gene>
    <name evidence="2" type="ORF">FAZ98_34650</name>
</gene>
<dbReference type="RefSeq" id="WP_158958841.1">
    <property type="nucleotide sequence ID" value="NZ_CP046917.1"/>
</dbReference>
<dbReference type="KEGG" id="pacs:FAZ98_34650"/>
<keyword evidence="1" id="KW-1133">Transmembrane helix</keyword>
<sequence>MDDLAWMVRESAAAWLRGHGDARFPGYEAFYRDAWRAGTDNFDLEKLNEDYAKWVSERPSRLAIGLNRPIVGQALIGVLAAWIGAHTVPIAAGMAPKATAGLLVATFVALRIFHRKRRRRG</sequence>
<keyword evidence="1" id="KW-0812">Transmembrane</keyword>
<name>A0A7Z2GS57_9BURK</name>
<feature type="transmembrane region" description="Helical" evidence="1">
    <location>
        <begin position="70"/>
        <end position="88"/>
    </location>
</feature>
<dbReference type="AlphaFoldDB" id="A0A7Z2GS57"/>
<feature type="transmembrane region" description="Helical" evidence="1">
    <location>
        <begin position="94"/>
        <end position="113"/>
    </location>
</feature>